<gene>
    <name evidence="1" type="ORF">OIU77_004906</name>
</gene>
<sequence>MNRIIRIFKDKQQTVRVTAKQPCQCKRAYLLPKLAI</sequence>
<reference evidence="1" key="1">
    <citation type="submission" date="2022-10" db="EMBL/GenBank/DDBJ databases">
        <authorList>
            <person name="Hyden B.L."/>
            <person name="Feng K."/>
            <person name="Yates T."/>
            <person name="Jawdy S."/>
            <person name="Smart L.B."/>
            <person name="Muchero W."/>
        </authorList>
    </citation>
    <scope>NUCLEOTIDE SEQUENCE</scope>
    <source>
        <tissue evidence="1">Shoot tip</tissue>
    </source>
</reference>
<dbReference type="Proteomes" id="UP001141253">
    <property type="component" value="Chromosome 13"/>
</dbReference>
<organism evidence="1 2">
    <name type="scientific">Salix suchowensis</name>
    <dbReference type="NCBI Taxonomy" id="1278906"/>
    <lineage>
        <taxon>Eukaryota</taxon>
        <taxon>Viridiplantae</taxon>
        <taxon>Streptophyta</taxon>
        <taxon>Embryophyta</taxon>
        <taxon>Tracheophyta</taxon>
        <taxon>Spermatophyta</taxon>
        <taxon>Magnoliopsida</taxon>
        <taxon>eudicotyledons</taxon>
        <taxon>Gunneridae</taxon>
        <taxon>Pentapetalae</taxon>
        <taxon>rosids</taxon>
        <taxon>fabids</taxon>
        <taxon>Malpighiales</taxon>
        <taxon>Salicaceae</taxon>
        <taxon>Saliceae</taxon>
        <taxon>Salix</taxon>
    </lineage>
</organism>
<name>A0ABQ9AX35_9ROSI</name>
<reference evidence="1" key="2">
    <citation type="journal article" date="2023" name="Int. J. Mol. Sci.">
        <title>De Novo Assembly and Annotation of 11 Diverse Shrub Willow (Salix) Genomes Reveals Novel Gene Organization in Sex-Linked Regions.</title>
        <authorList>
            <person name="Hyden B."/>
            <person name="Feng K."/>
            <person name="Yates T.B."/>
            <person name="Jawdy S."/>
            <person name="Cereghino C."/>
            <person name="Smart L.B."/>
            <person name="Muchero W."/>
        </authorList>
    </citation>
    <scope>NUCLEOTIDE SEQUENCE</scope>
    <source>
        <tissue evidence="1">Shoot tip</tissue>
    </source>
</reference>
<accession>A0ABQ9AX35</accession>
<dbReference type="EMBL" id="JAPFFI010000015">
    <property type="protein sequence ID" value="KAJ6360970.1"/>
    <property type="molecule type" value="Genomic_DNA"/>
</dbReference>
<proteinExistence type="predicted"/>
<evidence type="ECO:0000313" key="1">
    <source>
        <dbReference type="EMBL" id="KAJ6360970.1"/>
    </source>
</evidence>
<evidence type="ECO:0000313" key="2">
    <source>
        <dbReference type="Proteomes" id="UP001141253"/>
    </source>
</evidence>
<comment type="caution">
    <text evidence="1">The sequence shown here is derived from an EMBL/GenBank/DDBJ whole genome shotgun (WGS) entry which is preliminary data.</text>
</comment>
<keyword evidence="2" id="KW-1185">Reference proteome</keyword>
<protein>
    <submittedName>
        <fullName evidence="1">Uncharacterized protein</fullName>
    </submittedName>
</protein>